<reference evidence="3 4" key="1">
    <citation type="submission" date="2018-01" db="EMBL/GenBank/DDBJ databases">
        <title>Multi-drug resistant Enterobacter species isolated from the International Space Station and comparative genomic analyses with human pathogenic strains.</title>
        <authorList>
            <person name="Singh N.K."/>
            <person name="Bezdan D."/>
            <person name="McIntyre A."/>
            <person name="Sielaff A.C."/>
            <person name="Wheeler K."/>
            <person name="Mason C."/>
            <person name="Venkateswaran K."/>
        </authorList>
    </citation>
    <scope>NUCLEOTIDE SEQUENCE [LARGE SCALE GENOMIC DNA]</scope>
    <source>
        <strain evidence="3 4">IF2SW-P2</strain>
    </source>
</reference>
<dbReference type="SUPFAM" id="SSF52540">
    <property type="entry name" value="P-loop containing nucleoside triphosphate hydrolases"/>
    <property type="match status" value="1"/>
</dbReference>
<comment type="caution">
    <text evidence="3">The sequence shown here is derived from an EMBL/GenBank/DDBJ whole genome shotgun (WGS) entry which is preliminary data.</text>
</comment>
<gene>
    <name evidence="3" type="ORF">C1167_15930</name>
</gene>
<evidence type="ECO:0000313" key="3">
    <source>
        <dbReference type="EMBL" id="PNF69348.1"/>
    </source>
</evidence>
<proteinExistence type="predicted"/>
<evidence type="ECO:0000259" key="1">
    <source>
        <dbReference type="Pfam" id="PF12476"/>
    </source>
</evidence>
<dbReference type="InterPro" id="IPR027417">
    <property type="entry name" value="P-loop_NTPase"/>
</dbReference>
<dbReference type="PANTHER" id="PTHR43581">
    <property type="entry name" value="ATP/GTP PHOSPHATASE"/>
    <property type="match status" value="1"/>
</dbReference>
<dbReference type="PIRSF" id="PIRSF034888">
    <property type="entry name" value="P-loop_UCP034888"/>
    <property type="match status" value="1"/>
</dbReference>
<accession>A0ABX4VPU8</accession>
<dbReference type="Pfam" id="PF12476">
    <property type="entry name" value="DUF3696"/>
    <property type="match status" value="1"/>
</dbReference>
<dbReference type="Proteomes" id="UP000236063">
    <property type="component" value="Unassembled WGS sequence"/>
</dbReference>
<protein>
    <submittedName>
        <fullName evidence="3">DUF3696 domain-containing protein</fullName>
    </submittedName>
</protein>
<dbReference type="Pfam" id="PF13304">
    <property type="entry name" value="AAA_21"/>
    <property type="match status" value="1"/>
</dbReference>
<name>A0ABX4VPU8_9ENTR</name>
<dbReference type="InterPro" id="IPR003959">
    <property type="entry name" value="ATPase_AAA_core"/>
</dbReference>
<dbReference type="InterPro" id="IPR022532">
    <property type="entry name" value="DUF3696"/>
</dbReference>
<dbReference type="InterPro" id="IPR014592">
    <property type="entry name" value="P-loop_UCP034888"/>
</dbReference>
<feature type="domain" description="DUF3696" evidence="1">
    <location>
        <begin position="309"/>
        <end position="356"/>
    </location>
</feature>
<feature type="domain" description="ATPase AAA-type core" evidence="2">
    <location>
        <begin position="23"/>
        <end position="297"/>
    </location>
</feature>
<dbReference type="InterPro" id="IPR051396">
    <property type="entry name" value="Bact_Antivir_Def_Nuclease"/>
</dbReference>
<evidence type="ECO:0000313" key="4">
    <source>
        <dbReference type="Proteomes" id="UP000236063"/>
    </source>
</evidence>
<dbReference type="RefSeq" id="WP_083264071.1">
    <property type="nucleotide sequence ID" value="NZ_JABWOU010000003.1"/>
</dbReference>
<dbReference type="PANTHER" id="PTHR43581:SF2">
    <property type="entry name" value="EXCINUCLEASE ATPASE SUBUNIT"/>
    <property type="match status" value="1"/>
</dbReference>
<keyword evidence="4" id="KW-1185">Reference proteome</keyword>
<evidence type="ECO:0000259" key="2">
    <source>
        <dbReference type="Pfam" id="PF13304"/>
    </source>
</evidence>
<sequence length="365" mass="41153">MIKTVKIEGFKRFICETFPLKNLTILAGVNGAGKSSLIQAILLSHEASKGHNTVPLDTAYGVDLGTVQDIMNWRNGKEEIDISLEFNNGVHGEFKFTSSNLFSLYLDVKYFYSGEYFNTENRSFIYLSAERFGPKAEYKFTSKHHQELELGIRGEYCAQLIDSIGLMPINHASRTHPDTPENEAVFLNYQLERWLSEIFRPIKVRSEKYGSNTSSSLQFKVENGEWVKASNMGFGVTYVLPIILAGLVIKENGLLIIENPEAHLHPAGQSKIGEYIGWLSAKGVQVLVETHSDHVLNGIRKSIAAKNNISHKDANVLFFDNNEKEPSITELHFTEYGGLSGWPNSFFDQYQLDTATLGKFRRSRI</sequence>
<dbReference type="Gene3D" id="3.40.50.300">
    <property type="entry name" value="P-loop containing nucleotide triphosphate hydrolases"/>
    <property type="match status" value="2"/>
</dbReference>
<dbReference type="EMBL" id="POUR01000001">
    <property type="protein sequence ID" value="PNF69348.1"/>
    <property type="molecule type" value="Genomic_DNA"/>
</dbReference>
<organism evidence="3 4">
    <name type="scientific">Enterobacter bugandensis</name>
    <dbReference type="NCBI Taxonomy" id="881260"/>
    <lineage>
        <taxon>Bacteria</taxon>
        <taxon>Pseudomonadati</taxon>
        <taxon>Pseudomonadota</taxon>
        <taxon>Gammaproteobacteria</taxon>
        <taxon>Enterobacterales</taxon>
        <taxon>Enterobacteriaceae</taxon>
        <taxon>Enterobacter</taxon>
    </lineage>
</organism>